<dbReference type="InterPro" id="IPR053168">
    <property type="entry name" value="Glutamic_endopeptidase"/>
</dbReference>
<organism evidence="3 4">
    <name type="scientific">Musa balbisiana</name>
    <name type="common">Banana</name>
    <dbReference type="NCBI Taxonomy" id="52838"/>
    <lineage>
        <taxon>Eukaryota</taxon>
        <taxon>Viridiplantae</taxon>
        <taxon>Streptophyta</taxon>
        <taxon>Embryophyta</taxon>
        <taxon>Tracheophyta</taxon>
        <taxon>Spermatophyta</taxon>
        <taxon>Magnoliopsida</taxon>
        <taxon>Liliopsida</taxon>
        <taxon>Zingiberales</taxon>
        <taxon>Musaceae</taxon>
        <taxon>Musa</taxon>
    </lineage>
</organism>
<dbReference type="AlphaFoldDB" id="A0A4S8IWV8"/>
<keyword evidence="4" id="KW-1185">Reference proteome</keyword>
<feature type="domain" description="Neprosin PEP catalytic" evidence="2">
    <location>
        <begin position="138"/>
        <end position="218"/>
    </location>
</feature>
<dbReference type="Proteomes" id="UP000317650">
    <property type="component" value="Chromosome 10"/>
</dbReference>
<name>A0A4S8IWV8_MUSBA</name>
<dbReference type="InterPro" id="IPR025521">
    <property type="entry name" value="Neprosin_propep"/>
</dbReference>
<dbReference type="EMBL" id="PYDT01000008">
    <property type="protein sequence ID" value="THU52382.1"/>
    <property type="molecule type" value="Genomic_DNA"/>
</dbReference>
<dbReference type="Pfam" id="PF14365">
    <property type="entry name" value="Neprosin_AP"/>
    <property type="match status" value="2"/>
</dbReference>
<dbReference type="STRING" id="52838.A0A4S8IWV8"/>
<keyword evidence="1" id="KW-0812">Transmembrane</keyword>
<evidence type="ECO:0000256" key="1">
    <source>
        <dbReference type="SAM" id="Phobius"/>
    </source>
</evidence>
<accession>A0A4S8IWV8</accession>
<evidence type="ECO:0000313" key="4">
    <source>
        <dbReference type="Proteomes" id="UP000317650"/>
    </source>
</evidence>
<protein>
    <recommendedName>
        <fullName evidence="2">Neprosin PEP catalytic domain-containing protein</fullName>
    </recommendedName>
</protein>
<reference evidence="3 4" key="1">
    <citation type="journal article" date="2019" name="Nat. Plants">
        <title>Genome sequencing of Musa balbisiana reveals subgenome evolution and function divergence in polyploid bananas.</title>
        <authorList>
            <person name="Yao X."/>
        </authorList>
    </citation>
    <scope>NUCLEOTIDE SEQUENCE [LARGE SCALE GENOMIC DNA]</scope>
    <source>
        <strain evidence="4">cv. DH-PKW</strain>
        <tissue evidence="3">Leaves</tissue>
    </source>
</reference>
<feature type="transmembrane region" description="Helical" evidence="1">
    <location>
        <begin position="212"/>
        <end position="230"/>
    </location>
</feature>
<evidence type="ECO:0000259" key="2">
    <source>
        <dbReference type="PROSITE" id="PS52045"/>
    </source>
</evidence>
<evidence type="ECO:0000313" key="3">
    <source>
        <dbReference type="EMBL" id="THU52382.1"/>
    </source>
</evidence>
<dbReference type="PANTHER" id="PTHR31589">
    <property type="entry name" value="PROTEIN, PUTATIVE (DUF239)-RELATED-RELATED"/>
    <property type="match status" value="1"/>
</dbReference>
<dbReference type="InterPro" id="IPR004314">
    <property type="entry name" value="Neprosin"/>
</dbReference>
<proteinExistence type="predicted"/>
<dbReference type="PANTHER" id="PTHR31589:SF111">
    <property type="entry name" value="NEPROSIN DOMAIN-CONTAINING PROTEIN"/>
    <property type="match status" value="1"/>
</dbReference>
<keyword evidence="1" id="KW-0472">Membrane</keyword>
<gene>
    <name evidence="3" type="ORF">C4D60_Mb10t03410</name>
</gene>
<keyword evidence="1" id="KW-1133">Transmembrane helix</keyword>
<sequence length="627" mass="70017">MVDGTPNSVSLDKELLAEKKLKLVNRPAVKSIQSEDGDIVDCVDLYKQPAFDHPLLKNHTIQMRPDDEISGERDEGVKARVPSQAWQRSGSCPDGTIPILRIQKHHLLNAASMEDYGRKPWHGMTERQIRTSSLSLDAGIEGLHAYGVLMASGFSYIGAKASINIWNPHVGGDDEFTTAQIWLRNGPYNSSDSIEAGWIVDPSLYGDRRTRFFVYWTAMLLLLLAALLFSSQMVDGTPNSVSLDKELLAEKKLKLVNRPAVKSIQSEDGDIVDCVDLYKQPAFDHPLLKNHTIQMRPDDEISGERDEGVKARVPSQAWQRSGSCPDGTIPILRIQKHHLLNAASMEDYGRKPWHGMTERQIRTSSLSLDAGIEGLHAYGVLMASGFSYIGAKASINIWNPHVGGDDEFTTAQIWLRNGPYNSSDSIEAGWIVDPSLYGDRRTRFFVYWTTDSGRTTGCFNLLCAGFVQTNPHVALGAAFASTSQRDGRQYGIPLNMWLDSDNEKWWLMFGDDDVAVGYWPSSLFAGPRRAATLALFGGDVYSPRMHEKPHTTTAMGSGDFASYHWGTACWISKPRIKDYSGEYKYPYPFGTLSTQTDCYSAENYAEILWTEPLFYFGGPGRNYPYCE</sequence>
<comment type="caution">
    <text evidence="3">The sequence shown here is derived from an EMBL/GenBank/DDBJ whole genome shotgun (WGS) entry which is preliminary data.</text>
</comment>
<feature type="domain" description="Neprosin PEP catalytic" evidence="2">
    <location>
        <begin position="370"/>
        <end position="627"/>
    </location>
</feature>
<dbReference type="Gene3D" id="3.90.1320.10">
    <property type="entry name" value="Outer-capsid protein sigma 3, large lobe"/>
    <property type="match status" value="2"/>
</dbReference>
<dbReference type="Pfam" id="PF03080">
    <property type="entry name" value="Neprosin"/>
    <property type="match status" value="2"/>
</dbReference>
<dbReference type="PROSITE" id="PS52045">
    <property type="entry name" value="NEPROSIN_PEP_CD"/>
    <property type="match status" value="2"/>
</dbReference>